<dbReference type="InterPro" id="IPR006311">
    <property type="entry name" value="TAT_signal"/>
</dbReference>
<dbReference type="RefSeq" id="WP_122189373.1">
    <property type="nucleotide sequence ID" value="NZ_RFFH01000007.1"/>
</dbReference>
<keyword evidence="6" id="KW-0378">Hydrolase</keyword>
<proteinExistence type="inferred from homology"/>
<keyword evidence="11" id="KW-1185">Reference proteome</keyword>
<evidence type="ECO:0000256" key="2">
    <source>
        <dbReference type="ARBA" id="ARBA00009717"/>
    </source>
</evidence>
<evidence type="ECO:0000313" key="11">
    <source>
        <dbReference type="Proteomes" id="UP000279275"/>
    </source>
</evidence>
<evidence type="ECO:0000256" key="3">
    <source>
        <dbReference type="ARBA" id="ARBA00012018"/>
    </source>
</evidence>
<dbReference type="SUPFAM" id="SSF53649">
    <property type="entry name" value="Alkaline phosphatase-like"/>
    <property type="match status" value="1"/>
</dbReference>
<dbReference type="InterPro" id="IPR017850">
    <property type="entry name" value="Alkaline_phosphatase_core_sf"/>
</dbReference>
<dbReference type="PANTHER" id="PTHR31956">
    <property type="entry name" value="NON-SPECIFIC PHOSPHOLIPASE C4-RELATED"/>
    <property type="match status" value="1"/>
</dbReference>
<evidence type="ECO:0000256" key="8">
    <source>
        <dbReference type="ARBA" id="ARBA00048421"/>
    </source>
</evidence>
<dbReference type="Gene3D" id="3.40.720.10">
    <property type="entry name" value="Alkaline Phosphatase, subunit A"/>
    <property type="match status" value="1"/>
</dbReference>
<evidence type="ECO:0000313" key="10">
    <source>
        <dbReference type="EMBL" id="RMI31424.1"/>
    </source>
</evidence>
<dbReference type="PANTHER" id="PTHR31956:SF1">
    <property type="entry name" value="NON-SPECIFIC PHOSPHOLIPASE C1"/>
    <property type="match status" value="1"/>
</dbReference>
<keyword evidence="5" id="KW-0964">Secreted</keyword>
<protein>
    <recommendedName>
        <fullName evidence="3">phospholipase C</fullName>
        <ecNumber evidence="3">3.1.4.3</ecNumber>
    </recommendedName>
</protein>
<feature type="chain" id="PRO_5039347466" description="phospholipase C" evidence="9">
    <location>
        <begin position="21"/>
        <end position="332"/>
    </location>
</feature>
<comment type="catalytic activity">
    <reaction evidence="8">
        <text>a 1,2-diacyl-sn-glycero-3-phosphocholine + H2O = phosphocholine + a 1,2-diacyl-sn-glycerol + H(+)</text>
        <dbReference type="Rhea" id="RHEA:10604"/>
        <dbReference type="ChEBI" id="CHEBI:15377"/>
        <dbReference type="ChEBI" id="CHEBI:15378"/>
        <dbReference type="ChEBI" id="CHEBI:17815"/>
        <dbReference type="ChEBI" id="CHEBI:57643"/>
        <dbReference type="ChEBI" id="CHEBI:295975"/>
        <dbReference type="EC" id="3.1.4.3"/>
    </reaction>
    <physiologicalReaction direction="left-to-right" evidence="8">
        <dbReference type="Rhea" id="RHEA:10605"/>
    </physiologicalReaction>
</comment>
<name>A0A3M2L214_9NOCA</name>
<comment type="similarity">
    <text evidence="2">Belongs to the bacterial phospholipase C family.</text>
</comment>
<gene>
    <name evidence="10" type="ORF">EBN03_18940</name>
</gene>
<evidence type="ECO:0000256" key="7">
    <source>
        <dbReference type="ARBA" id="ARBA00023026"/>
    </source>
</evidence>
<evidence type="ECO:0000256" key="6">
    <source>
        <dbReference type="ARBA" id="ARBA00022801"/>
    </source>
</evidence>
<comment type="subcellular location">
    <subcellularLocation>
        <location evidence="1">Secreted</location>
        <location evidence="1">Cell wall</location>
    </subcellularLocation>
</comment>
<dbReference type="OrthoDB" id="345880at2"/>
<dbReference type="PROSITE" id="PS51318">
    <property type="entry name" value="TAT"/>
    <property type="match status" value="1"/>
</dbReference>
<accession>A0A3M2L214</accession>
<evidence type="ECO:0000256" key="1">
    <source>
        <dbReference type="ARBA" id="ARBA00004191"/>
    </source>
</evidence>
<dbReference type="AlphaFoldDB" id="A0A3M2L214"/>
<evidence type="ECO:0000256" key="4">
    <source>
        <dbReference type="ARBA" id="ARBA00022512"/>
    </source>
</evidence>
<evidence type="ECO:0000256" key="5">
    <source>
        <dbReference type="ARBA" id="ARBA00022525"/>
    </source>
</evidence>
<keyword evidence="4" id="KW-0134">Cell wall</keyword>
<dbReference type="EC" id="3.1.4.3" evidence="3"/>
<dbReference type="Proteomes" id="UP000279275">
    <property type="component" value="Unassembled WGS sequence"/>
</dbReference>
<dbReference type="EMBL" id="RFFH01000007">
    <property type="protein sequence ID" value="RMI31424.1"/>
    <property type="molecule type" value="Genomic_DNA"/>
</dbReference>
<organism evidence="10 11">
    <name type="scientific">Nocardia stercoris</name>
    <dbReference type="NCBI Taxonomy" id="2483361"/>
    <lineage>
        <taxon>Bacteria</taxon>
        <taxon>Bacillati</taxon>
        <taxon>Actinomycetota</taxon>
        <taxon>Actinomycetes</taxon>
        <taxon>Mycobacteriales</taxon>
        <taxon>Nocardiaceae</taxon>
        <taxon>Nocardia</taxon>
    </lineage>
</organism>
<keyword evidence="7" id="KW-0843">Virulence</keyword>
<dbReference type="GO" id="GO:0034480">
    <property type="term" value="F:phosphatidylcholine phospholipase C activity"/>
    <property type="evidence" value="ECO:0007669"/>
    <property type="project" value="UniProtKB-EC"/>
</dbReference>
<reference evidence="10 11" key="1">
    <citation type="submission" date="2018-10" db="EMBL/GenBank/DDBJ databases">
        <title>Isolation from cow dung.</title>
        <authorList>
            <person name="Ling L."/>
        </authorList>
    </citation>
    <scope>NUCLEOTIDE SEQUENCE [LARGE SCALE GENOMIC DNA]</scope>
    <source>
        <strain evidence="10 11">NEAU-LL90</strain>
    </source>
</reference>
<sequence length="332" mass="33916">MNSTTFARRAAVCAASVALAAGALLGLGATEKAAAVTPPAYDHVVVAVFENHSYSEVVGGSATGSAVPISGSGGAAAAPYLSGLAAAGANFTQSFAIEHPSQPNYLDLFSGSNQGVTSDNCPQSFTGVANLGSDLIGAGKTFTGYSEAMPSDGYTGCSSGTYYRKHNPWVNFDNVPAASNRTFAAFPQGPAADFTTLPTVSFVVPDICNDMHDCSVSTGDTWAKNHLDAYAQWAKTHNSLLIVTFDEDDISAANQIPTIFYGAGVTTGNYPERINHFSVLRTLEDMYGLPHNGSAAAATPITDAFGAGPGPTTTPTTTGSGSGALPCVLSAC</sequence>
<evidence type="ECO:0000256" key="9">
    <source>
        <dbReference type="SAM" id="SignalP"/>
    </source>
</evidence>
<keyword evidence="9" id="KW-0732">Signal</keyword>
<comment type="caution">
    <text evidence="10">The sequence shown here is derived from an EMBL/GenBank/DDBJ whole genome shotgun (WGS) entry which is preliminary data.</text>
</comment>
<feature type="signal peptide" evidence="9">
    <location>
        <begin position="1"/>
        <end position="20"/>
    </location>
</feature>
<dbReference type="InterPro" id="IPR007312">
    <property type="entry name" value="Phosphoesterase"/>
</dbReference>
<dbReference type="Pfam" id="PF04185">
    <property type="entry name" value="Phosphoesterase"/>
    <property type="match status" value="1"/>
</dbReference>